<dbReference type="InterPro" id="IPR008254">
    <property type="entry name" value="Flavodoxin/NO_synth"/>
</dbReference>
<evidence type="ECO:0000313" key="5">
    <source>
        <dbReference type="EMBL" id="PVM76701.1"/>
    </source>
</evidence>
<evidence type="ECO:0000313" key="6">
    <source>
        <dbReference type="Proteomes" id="UP000244913"/>
    </source>
</evidence>
<gene>
    <name evidence="5" type="ORF">DDF65_17420</name>
</gene>
<dbReference type="PROSITE" id="PS51257">
    <property type="entry name" value="PROKAR_LIPOPROTEIN"/>
    <property type="match status" value="1"/>
</dbReference>
<feature type="signal peptide" evidence="3">
    <location>
        <begin position="1"/>
        <end position="25"/>
    </location>
</feature>
<feature type="domain" description="Flavodoxin-like" evidence="4">
    <location>
        <begin position="36"/>
        <end position="189"/>
    </location>
</feature>
<dbReference type="InterPro" id="IPR029039">
    <property type="entry name" value="Flavoprotein-like_sf"/>
</dbReference>
<dbReference type="SUPFAM" id="SSF52218">
    <property type="entry name" value="Flavoproteins"/>
    <property type="match status" value="1"/>
</dbReference>
<dbReference type="Proteomes" id="UP000244913">
    <property type="component" value="Unassembled WGS sequence"/>
</dbReference>
<dbReference type="GO" id="GO:0010181">
    <property type="term" value="F:FMN binding"/>
    <property type="evidence" value="ECO:0007669"/>
    <property type="project" value="InterPro"/>
</dbReference>
<keyword evidence="1" id="KW-0285">Flavoprotein</keyword>
<proteinExistence type="predicted"/>
<keyword evidence="6" id="KW-1185">Reference proteome</keyword>
<evidence type="ECO:0000259" key="4">
    <source>
        <dbReference type="PROSITE" id="PS50902"/>
    </source>
</evidence>
<evidence type="ECO:0000256" key="2">
    <source>
        <dbReference type="ARBA" id="ARBA00022643"/>
    </source>
</evidence>
<dbReference type="PANTHER" id="PTHR39201:SF1">
    <property type="entry name" value="FLAVODOXIN-LIKE DOMAIN-CONTAINING PROTEIN"/>
    <property type="match status" value="1"/>
</dbReference>
<dbReference type="Pfam" id="PF12682">
    <property type="entry name" value="Flavodoxin_4"/>
    <property type="match status" value="1"/>
</dbReference>
<dbReference type="Gene3D" id="3.40.50.360">
    <property type="match status" value="1"/>
</dbReference>
<dbReference type="RefSeq" id="WP_116568919.1">
    <property type="nucleotide sequence ID" value="NZ_QDKP01000050.1"/>
</dbReference>
<reference evidence="5 6" key="1">
    <citation type="submission" date="2018-04" db="EMBL/GenBank/DDBJ databases">
        <title>The genome sequence of Caulobacter sp. 736.</title>
        <authorList>
            <person name="Gao J."/>
            <person name="Sun J."/>
        </authorList>
    </citation>
    <scope>NUCLEOTIDE SEQUENCE [LARGE SCALE GENOMIC DNA]</scope>
    <source>
        <strain evidence="5 6">736</strain>
    </source>
</reference>
<evidence type="ECO:0000256" key="3">
    <source>
        <dbReference type="SAM" id="SignalP"/>
    </source>
</evidence>
<feature type="chain" id="PRO_5015606668" evidence="3">
    <location>
        <begin position="26"/>
        <end position="195"/>
    </location>
</feature>
<protein>
    <submittedName>
        <fullName evidence="5">Flavodoxin</fullName>
    </submittedName>
</protein>
<comment type="caution">
    <text evidence="5">The sequence shown here is derived from an EMBL/GenBank/DDBJ whole genome shotgun (WGS) entry which is preliminary data.</text>
</comment>
<dbReference type="EMBL" id="QDKP01000050">
    <property type="protein sequence ID" value="PVM76701.1"/>
    <property type="molecule type" value="Genomic_DNA"/>
</dbReference>
<sequence length="195" mass="21251">MTAVSRRAAIGAPAALMLSAGACGAQPIRPAGGTRALVAYFSRSGNTRVIAGQLHRELPAELFEIRPARPYPEDYEQTVAQASREREAGFRPDLSDRVQNLSAYDVVWLGFPIWGQSVPPPVRAFLAAHDLSGKTVRPFVTHGGYGLGDSLSVLRADAPRARFEAAVSMEADQERRTMNQVREWLAKARPRATNP</sequence>
<organism evidence="5 6">
    <name type="scientific">Caulobacter radicis</name>
    <dbReference type="NCBI Taxonomy" id="2172650"/>
    <lineage>
        <taxon>Bacteria</taxon>
        <taxon>Pseudomonadati</taxon>
        <taxon>Pseudomonadota</taxon>
        <taxon>Alphaproteobacteria</taxon>
        <taxon>Caulobacterales</taxon>
        <taxon>Caulobacteraceae</taxon>
        <taxon>Caulobacter</taxon>
    </lineage>
</organism>
<name>A0A2T9J635_9CAUL</name>
<keyword evidence="2" id="KW-0288">FMN</keyword>
<dbReference type="AlphaFoldDB" id="A0A2T9J635"/>
<dbReference type="PANTHER" id="PTHR39201">
    <property type="entry name" value="EXPORTED PROTEIN-RELATED"/>
    <property type="match status" value="1"/>
</dbReference>
<evidence type="ECO:0000256" key="1">
    <source>
        <dbReference type="ARBA" id="ARBA00022630"/>
    </source>
</evidence>
<accession>A0A2T9J635</accession>
<dbReference type="PROSITE" id="PS50902">
    <property type="entry name" value="FLAVODOXIN_LIKE"/>
    <property type="match status" value="1"/>
</dbReference>
<keyword evidence="3" id="KW-0732">Signal</keyword>